<name>A0A9D1M0N0_9FIRM</name>
<keyword evidence="2" id="KW-0067">ATP-binding</keyword>
<organism evidence="2 3">
    <name type="scientific">Candidatus Merdicola faecigallinarum</name>
    <dbReference type="NCBI Taxonomy" id="2840862"/>
    <lineage>
        <taxon>Bacteria</taxon>
        <taxon>Bacillati</taxon>
        <taxon>Bacillota</taxon>
        <taxon>Clostridia</taxon>
        <taxon>Candidatus Merdicola</taxon>
    </lineage>
</organism>
<gene>
    <name evidence="2" type="ORF">IAB70_02485</name>
</gene>
<dbReference type="EMBL" id="DVNH01000018">
    <property type="protein sequence ID" value="HIU51480.1"/>
    <property type="molecule type" value="Genomic_DNA"/>
</dbReference>
<dbReference type="PANTHER" id="PTHR42957:SF1">
    <property type="entry name" value="HELICASE MJ1565-RELATED"/>
    <property type="match status" value="1"/>
</dbReference>
<accession>A0A9D1M0N0</accession>
<dbReference type="InterPro" id="IPR002789">
    <property type="entry name" value="HerA_central"/>
</dbReference>
<keyword evidence="2" id="KW-0547">Nucleotide-binding</keyword>
<evidence type="ECO:0000313" key="3">
    <source>
        <dbReference type="Proteomes" id="UP000824093"/>
    </source>
</evidence>
<evidence type="ECO:0000259" key="1">
    <source>
        <dbReference type="Pfam" id="PF01935"/>
    </source>
</evidence>
<proteinExistence type="predicted"/>
<dbReference type="PANTHER" id="PTHR42957">
    <property type="entry name" value="HELICASE MJ1565-RELATED"/>
    <property type="match status" value="1"/>
</dbReference>
<feature type="domain" description="Helicase HerA central" evidence="1">
    <location>
        <begin position="390"/>
        <end position="617"/>
    </location>
</feature>
<dbReference type="Pfam" id="PF01935">
    <property type="entry name" value="DUF87"/>
    <property type="match status" value="1"/>
</dbReference>
<protein>
    <submittedName>
        <fullName evidence="2">ATP-binding protein</fullName>
    </submittedName>
</protein>
<dbReference type="Proteomes" id="UP000824093">
    <property type="component" value="Unassembled WGS sequence"/>
</dbReference>
<comment type="caution">
    <text evidence="2">The sequence shown here is derived from an EMBL/GenBank/DDBJ whole genome shotgun (WGS) entry which is preliminary data.</text>
</comment>
<dbReference type="SUPFAM" id="SSF52540">
    <property type="entry name" value="P-loop containing nucleoside triphosphate hydrolases"/>
    <property type="match status" value="1"/>
</dbReference>
<dbReference type="Gene3D" id="3.40.50.300">
    <property type="entry name" value="P-loop containing nucleotide triphosphate hydrolases"/>
    <property type="match status" value="2"/>
</dbReference>
<dbReference type="InterPro" id="IPR027417">
    <property type="entry name" value="P-loop_NTPase"/>
</dbReference>
<dbReference type="GO" id="GO:0005524">
    <property type="term" value="F:ATP binding"/>
    <property type="evidence" value="ECO:0007669"/>
    <property type="project" value="UniProtKB-KW"/>
</dbReference>
<reference evidence="2" key="1">
    <citation type="submission" date="2020-10" db="EMBL/GenBank/DDBJ databases">
        <authorList>
            <person name="Gilroy R."/>
        </authorList>
    </citation>
    <scope>NUCLEOTIDE SEQUENCE</scope>
    <source>
        <strain evidence="2">CHK195-15760</strain>
    </source>
</reference>
<reference evidence="2" key="2">
    <citation type="journal article" date="2021" name="PeerJ">
        <title>Extensive microbial diversity within the chicken gut microbiome revealed by metagenomics and culture.</title>
        <authorList>
            <person name="Gilroy R."/>
            <person name="Ravi A."/>
            <person name="Getino M."/>
            <person name="Pursley I."/>
            <person name="Horton D.L."/>
            <person name="Alikhan N.F."/>
            <person name="Baker D."/>
            <person name="Gharbi K."/>
            <person name="Hall N."/>
            <person name="Watson M."/>
            <person name="Adriaenssens E.M."/>
            <person name="Foster-Nyarko E."/>
            <person name="Jarju S."/>
            <person name="Secka A."/>
            <person name="Antonio M."/>
            <person name="Oren A."/>
            <person name="Chaudhuri R.R."/>
            <person name="La Ragione R."/>
            <person name="Hildebrand F."/>
            <person name="Pallen M.J."/>
        </authorList>
    </citation>
    <scope>NUCLEOTIDE SEQUENCE</scope>
    <source>
        <strain evidence="2">CHK195-15760</strain>
    </source>
</reference>
<evidence type="ECO:0000313" key="2">
    <source>
        <dbReference type="EMBL" id="HIU51480.1"/>
    </source>
</evidence>
<sequence>MENCIITELEDGEFNGLDLIEIYEIPDISILVKNSIEEKEYIQRHKKAVETLLNEIYFACKQYFNLAYQNQDYSLELAFVSEEVKNQTYRANVKIYFLIRGISSEQYELISRMKELKNIVITSLSESKYKIKEIDDKEKVLNQIKEIACKDKKILIKEGKVENLQSAYIPQCFTFEKLPRKNHNFTKLITTLMQYPNSAIMIDLIPTILTSDEIENLERYSNMLDMINRGVMGAEGNISNVLASKPSEMYRYYEQNKYGAIFAYNILICADSPIISTITTKISGEIGIGESAYTNLKMLEITNDELDVVEYFNSLPWVINEIMMDKRLENPIYTENPLGRMPFIVTGEEASEVFQLPYGDYDLTAGINISKADQGNKQYNKKIINNGDIMVGTLKSSTNGDQIGFSLGDITKHMLIVGTPGSGKTTFSVSLLDRLWKDHHIPFLVIEPAKNEYRAMIDSIPDIQVFTPGKDFISPYILNPFIPPKNVKLQSYKTVLKTAFSAGVEMSTPIDKIFEDTVDECYSRAGWLPHDTIESGKSIFTMEDFLKTFMEVFERIGYRGDAANIGKAGYVRLKSLLRLFGNYYTIPIEDLLKKPTIIELAAIENEEQKSLIIALLLLNIQSYVNSNFIGTGELKNILLLEEAHVLLAAGNENRDGQANPSAVAKKLLTRMLAEIRSLGVGIVIADQSPEKVTSDVVKLTNIKLSFNLVEKNDRTILGNSTDMKEIQIDRLAKLRPGEAFFYMNGLEEPEEVITEDYRKRVQIRTTISDEEIAERSSYWNDKKEKLKPYVECQYANCCRNGCDFCLKAEAEEYAKRIYAENFNEQSKDREKLIQVYGNVLSKLKEYKQGEISPQLVCCTKIQLLRRIVYHTQIPFSKEAAKKTIQLEYQKEE</sequence>
<dbReference type="InterPro" id="IPR008571">
    <property type="entry name" value="HerA-like"/>
</dbReference>
<dbReference type="AlphaFoldDB" id="A0A9D1M0N0"/>